<dbReference type="EMBL" id="BQKY01000010">
    <property type="protein sequence ID" value="GJN92248.1"/>
    <property type="molecule type" value="Genomic_DNA"/>
</dbReference>
<evidence type="ECO:0008006" key="5">
    <source>
        <dbReference type="Google" id="ProtNLM"/>
    </source>
</evidence>
<feature type="transmembrane region" description="Helical" evidence="2">
    <location>
        <begin position="65"/>
        <end position="88"/>
    </location>
</feature>
<feature type="transmembrane region" description="Helical" evidence="2">
    <location>
        <begin position="265"/>
        <end position="290"/>
    </location>
</feature>
<keyword evidence="4" id="KW-1185">Reference proteome</keyword>
<feature type="transmembrane region" description="Helical" evidence="2">
    <location>
        <begin position="210"/>
        <end position="234"/>
    </location>
</feature>
<evidence type="ECO:0000256" key="2">
    <source>
        <dbReference type="SAM" id="Phobius"/>
    </source>
</evidence>
<feature type="compositionally biased region" description="Polar residues" evidence="1">
    <location>
        <begin position="14"/>
        <end position="26"/>
    </location>
</feature>
<reference evidence="3 4" key="1">
    <citation type="submission" date="2021-12" db="EMBL/GenBank/DDBJ databases">
        <title>High titer production of polyol ester of fatty acids by Rhodotorula paludigena BS15 towards product separation-free biomass refinery.</title>
        <authorList>
            <person name="Mano J."/>
            <person name="Ono H."/>
            <person name="Tanaka T."/>
            <person name="Naito K."/>
            <person name="Sushida H."/>
            <person name="Ike M."/>
            <person name="Tokuyasu K."/>
            <person name="Kitaoka M."/>
        </authorList>
    </citation>
    <scope>NUCLEOTIDE SEQUENCE [LARGE SCALE GENOMIC DNA]</scope>
    <source>
        <strain evidence="3 4">BS15</strain>
    </source>
</reference>
<dbReference type="AlphaFoldDB" id="A0AAV5GQ03"/>
<accession>A0AAV5GQ03</accession>
<proteinExistence type="predicted"/>
<dbReference type="Proteomes" id="UP001342314">
    <property type="component" value="Unassembled WGS sequence"/>
</dbReference>
<sequence length="311" mass="33814">MDPPGSPATIQLATLSSTPASPTPFSQKDAFLDTFPGSKRSSSSPSADEPVVHKRRRFGWSEAETVLWATVPLVLFAVALATLAGALFSTSSKWAFLSVVEGNGTGRLDYHILNSCAVAAGSTKTRCTPYEMNNDFLPSLTTISPHLLGFSALQLPMYSRQTPSIFLTSFLFLVASLLVYLPLWTLAYFPRTRLVPPVAVRFMRYYASRLFALVGLLACLAFLFTLTIGVGYLLQLARYASDFAAAYRHGALSRGLPHEYVDPSWTAHLGGGFTLVWVSTAFLGLLVLAVQVSLHNGLDERVEWPNGVADV</sequence>
<organism evidence="3 4">
    <name type="scientific">Rhodotorula paludigena</name>
    <dbReference type="NCBI Taxonomy" id="86838"/>
    <lineage>
        <taxon>Eukaryota</taxon>
        <taxon>Fungi</taxon>
        <taxon>Dikarya</taxon>
        <taxon>Basidiomycota</taxon>
        <taxon>Pucciniomycotina</taxon>
        <taxon>Microbotryomycetes</taxon>
        <taxon>Sporidiobolales</taxon>
        <taxon>Sporidiobolaceae</taxon>
        <taxon>Rhodotorula</taxon>
    </lineage>
</organism>
<gene>
    <name evidence="3" type="ORF">Rhopal_005278-T1</name>
</gene>
<feature type="region of interest" description="Disordered" evidence="1">
    <location>
        <begin position="14"/>
        <end position="49"/>
    </location>
</feature>
<evidence type="ECO:0000256" key="1">
    <source>
        <dbReference type="SAM" id="MobiDB-lite"/>
    </source>
</evidence>
<keyword evidence="2" id="KW-0812">Transmembrane</keyword>
<evidence type="ECO:0000313" key="3">
    <source>
        <dbReference type="EMBL" id="GJN92248.1"/>
    </source>
</evidence>
<name>A0AAV5GQ03_9BASI</name>
<comment type="caution">
    <text evidence="3">The sequence shown here is derived from an EMBL/GenBank/DDBJ whole genome shotgun (WGS) entry which is preliminary data.</text>
</comment>
<feature type="transmembrane region" description="Helical" evidence="2">
    <location>
        <begin position="165"/>
        <end position="189"/>
    </location>
</feature>
<evidence type="ECO:0000313" key="4">
    <source>
        <dbReference type="Proteomes" id="UP001342314"/>
    </source>
</evidence>
<protein>
    <recommendedName>
        <fullName evidence="5">Transmembrane protein</fullName>
    </recommendedName>
</protein>
<keyword evidence="2" id="KW-0472">Membrane</keyword>
<keyword evidence="2" id="KW-1133">Transmembrane helix</keyword>